<organism evidence="3 4">
    <name type="scientific">Sutterella megalosphaeroides</name>
    <dbReference type="NCBI Taxonomy" id="2494234"/>
    <lineage>
        <taxon>Bacteria</taxon>
        <taxon>Pseudomonadati</taxon>
        <taxon>Pseudomonadota</taxon>
        <taxon>Betaproteobacteria</taxon>
        <taxon>Burkholderiales</taxon>
        <taxon>Sutterellaceae</taxon>
        <taxon>Sutterella</taxon>
    </lineage>
</organism>
<dbReference type="Pfam" id="PF13343">
    <property type="entry name" value="SBP_bac_6"/>
    <property type="match status" value="1"/>
</dbReference>
<dbReference type="GO" id="GO:0030975">
    <property type="term" value="F:thiamine binding"/>
    <property type="evidence" value="ECO:0007669"/>
    <property type="project" value="TreeGrafter"/>
</dbReference>
<dbReference type="GO" id="GO:0015888">
    <property type="term" value="P:thiamine transport"/>
    <property type="evidence" value="ECO:0007669"/>
    <property type="project" value="TreeGrafter"/>
</dbReference>
<gene>
    <name evidence="3" type="ORF">SUTMEG_18640</name>
</gene>
<proteinExistence type="predicted"/>
<sequence>MLTRRQFGRNLLGSALLLNGFGLSNAFAAPASRAIVYNCPAEWAGWGAMLELVKKETGIDVPMDNKNSGQAVSQIIAEAKNPVADAAYLGISFAINAKNQGLVENYKGEGWQKVPEGLKDPEGAWVSIHAGTVGFMVNVEALDGLPVPKGWKDLLDPKYEGLMGFLDPSSAFVGYACAVAANHALGGTLDDFKPALDYFKALMQNSPVVPKQTAYARCLSGEIPILFDYDFSAYRARYTDKAPIEFVIPSEGTIQVPYVMSLVKNAPHADAGRRVIDFVLSEKGQKHWAENYLRPVVGDIETLAPEAAAKFLPASEYARAGSVDYAKMAAVQVAFSEAYLKAVKG</sequence>
<dbReference type="KEGG" id="sutt:SUTMEG_18640"/>
<dbReference type="SUPFAM" id="SSF53850">
    <property type="entry name" value="Periplasmic binding protein-like II"/>
    <property type="match status" value="1"/>
</dbReference>
<keyword evidence="4" id="KW-1185">Reference proteome</keyword>
<evidence type="ECO:0000256" key="2">
    <source>
        <dbReference type="SAM" id="SignalP"/>
    </source>
</evidence>
<dbReference type="GO" id="GO:0030976">
    <property type="term" value="F:thiamine pyrophosphate binding"/>
    <property type="evidence" value="ECO:0007669"/>
    <property type="project" value="TreeGrafter"/>
</dbReference>
<feature type="signal peptide" evidence="2">
    <location>
        <begin position="1"/>
        <end position="28"/>
    </location>
</feature>
<keyword evidence="1 2" id="KW-0732">Signal</keyword>
<evidence type="ECO:0000313" key="3">
    <source>
        <dbReference type="EMBL" id="BBF23973.1"/>
    </source>
</evidence>
<evidence type="ECO:0000313" key="4">
    <source>
        <dbReference type="Proteomes" id="UP000271003"/>
    </source>
</evidence>
<reference evidence="3 4" key="1">
    <citation type="journal article" date="2018" name="Int. J. Syst. Evol. Microbiol.">
        <title>Mesosutterella multiformis gen. nov., sp. nov., a member of the family Sutterellaceae and Sutterella megalosphaeroides sp. nov., isolated from human faeces.</title>
        <authorList>
            <person name="Sakamoto M."/>
            <person name="Ikeyama N."/>
            <person name="Kunihiro T."/>
            <person name="Iino T."/>
            <person name="Yuki M."/>
            <person name="Ohkuma M."/>
        </authorList>
    </citation>
    <scope>NUCLEOTIDE SEQUENCE [LARGE SCALE GENOMIC DNA]</scope>
    <source>
        <strain evidence="3 4">6FBBBH3</strain>
    </source>
</reference>
<evidence type="ECO:0000256" key="1">
    <source>
        <dbReference type="ARBA" id="ARBA00022729"/>
    </source>
</evidence>
<dbReference type="OrthoDB" id="366726at2"/>
<dbReference type="PANTHER" id="PTHR30006:SF2">
    <property type="entry name" value="ABC TRANSPORTER SUBSTRATE-BINDING PROTEIN"/>
    <property type="match status" value="1"/>
</dbReference>
<feature type="chain" id="PRO_5016380516" evidence="2">
    <location>
        <begin position="29"/>
        <end position="345"/>
    </location>
</feature>
<dbReference type="Gene3D" id="3.40.190.10">
    <property type="entry name" value="Periplasmic binding protein-like II"/>
    <property type="match status" value="2"/>
</dbReference>
<dbReference type="PANTHER" id="PTHR30006">
    <property type="entry name" value="THIAMINE-BINDING PERIPLASMIC PROTEIN-RELATED"/>
    <property type="match status" value="1"/>
</dbReference>
<dbReference type="AlphaFoldDB" id="A0A2Z6IBZ2"/>
<dbReference type="RefSeq" id="WP_120177525.1">
    <property type="nucleotide sequence ID" value="NZ_AP018786.1"/>
</dbReference>
<name>A0A2Z6IBZ2_9BURK</name>
<dbReference type="EMBL" id="AP018786">
    <property type="protein sequence ID" value="BBF23973.1"/>
    <property type="molecule type" value="Genomic_DNA"/>
</dbReference>
<accession>A0A2Z6IBZ2</accession>
<dbReference type="GO" id="GO:0030288">
    <property type="term" value="C:outer membrane-bounded periplasmic space"/>
    <property type="evidence" value="ECO:0007669"/>
    <property type="project" value="TreeGrafter"/>
</dbReference>
<protein>
    <submittedName>
        <fullName evidence="3">ABC transporter substrate-binding protein</fullName>
    </submittedName>
</protein>
<dbReference type="Proteomes" id="UP000271003">
    <property type="component" value="Chromosome"/>
</dbReference>